<dbReference type="NCBIfam" id="NF001531">
    <property type="entry name" value="PRK00364.2-2"/>
    <property type="match status" value="1"/>
</dbReference>
<dbReference type="HAMAP" id="MF_00580">
    <property type="entry name" value="CH10"/>
    <property type="match status" value="1"/>
</dbReference>
<comment type="subcellular location">
    <subcellularLocation>
        <location evidence="3">Cytoplasm</location>
    </subcellularLocation>
</comment>
<evidence type="ECO:0000313" key="6">
    <source>
        <dbReference type="Proteomes" id="UP000249522"/>
    </source>
</evidence>
<dbReference type="GO" id="GO:0005737">
    <property type="term" value="C:cytoplasm"/>
    <property type="evidence" value="ECO:0007669"/>
    <property type="project" value="UniProtKB-SubCell"/>
</dbReference>
<evidence type="ECO:0000256" key="4">
    <source>
        <dbReference type="RuleBase" id="RU000535"/>
    </source>
</evidence>
<comment type="subunit">
    <text evidence="3">Heptamer of 7 subunits arranged in a ring. Interacts with the chaperonin GroEL.</text>
</comment>
<dbReference type="SMART" id="SM00883">
    <property type="entry name" value="Cpn10"/>
    <property type="match status" value="1"/>
</dbReference>
<dbReference type="InterPro" id="IPR037124">
    <property type="entry name" value="Chaperonin_GroES_sf"/>
</dbReference>
<dbReference type="GO" id="GO:0005524">
    <property type="term" value="F:ATP binding"/>
    <property type="evidence" value="ECO:0007669"/>
    <property type="project" value="InterPro"/>
</dbReference>
<comment type="function">
    <text evidence="3 4">Together with the chaperonin GroEL, plays an essential role in assisting protein folding. The GroEL-GroES system forms a nano-cage that allows encapsulation of the non-native substrate proteins and provides a physical environment optimized to promote and accelerate protein folding. GroES binds to the apical surface of the GroEL ring, thereby capping the opening of the GroEL channel.</text>
</comment>
<reference evidence="5 6" key="1">
    <citation type="submission" date="2018-06" db="EMBL/GenBank/DDBJ databases">
        <title>Paenibacillus imtechensis sp. nov.</title>
        <authorList>
            <person name="Pinnaka A.K."/>
            <person name="Singh H."/>
            <person name="Kaur M."/>
        </authorList>
    </citation>
    <scope>NUCLEOTIDE SEQUENCE [LARGE SCALE GENOMIC DNA]</scope>
    <source>
        <strain evidence="5 6">SMB1</strain>
    </source>
</reference>
<dbReference type="GO" id="GO:0044183">
    <property type="term" value="F:protein folding chaperone"/>
    <property type="evidence" value="ECO:0007669"/>
    <property type="project" value="InterPro"/>
</dbReference>
<evidence type="ECO:0000256" key="1">
    <source>
        <dbReference type="ARBA" id="ARBA00006975"/>
    </source>
</evidence>
<keyword evidence="6" id="KW-1185">Reference proteome</keyword>
<accession>A0A2W1LW37</accession>
<dbReference type="GO" id="GO:0051087">
    <property type="term" value="F:protein-folding chaperone binding"/>
    <property type="evidence" value="ECO:0007669"/>
    <property type="project" value="TreeGrafter"/>
</dbReference>
<dbReference type="GO" id="GO:0051082">
    <property type="term" value="F:unfolded protein binding"/>
    <property type="evidence" value="ECO:0007669"/>
    <property type="project" value="TreeGrafter"/>
</dbReference>
<dbReference type="PANTHER" id="PTHR10772">
    <property type="entry name" value="10 KDA HEAT SHOCK PROTEIN"/>
    <property type="match status" value="1"/>
</dbReference>
<dbReference type="Proteomes" id="UP000249522">
    <property type="component" value="Unassembled WGS sequence"/>
</dbReference>
<comment type="caution">
    <text evidence="5">The sequence shown here is derived from an EMBL/GenBank/DDBJ whole genome shotgun (WGS) entry which is preliminary data.</text>
</comment>
<comment type="similarity">
    <text evidence="1 3 4">Belongs to the GroES chaperonin family.</text>
</comment>
<dbReference type="PRINTS" id="PR00297">
    <property type="entry name" value="CHAPERONIN10"/>
</dbReference>
<dbReference type="EMBL" id="QKRB01000044">
    <property type="protein sequence ID" value="PZD95717.1"/>
    <property type="molecule type" value="Genomic_DNA"/>
</dbReference>
<evidence type="ECO:0000256" key="3">
    <source>
        <dbReference type="HAMAP-Rule" id="MF_00580"/>
    </source>
</evidence>
<keyword evidence="2 3" id="KW-0143">Chaperone</keyword>
<dbReference type="AlphaFoldDB" id="A0A2W1LW37"/>
<protein>
    <recommendedName>
        <fullName evidence="3">Co-chaperonin GroES</fullName>
    </recommendedName>
    <alternativeName>
        <fullName evidence="3">10 kDa chaperonin</fullName>
    </alternativeName>
    <alternativeName>
        <fullName evidence="3">Chaperonin-10</fullName>
        <shortName evidence="3">Cpn10</shortName>
    </alternativeName>
</protein>
<dbReference type="PANTHER" id="PTHR10772:SF58">
    <property type="entry name" value="CO-CHAPERONIN GROES"/>
    <property type="match status" value="1"/>
</dbReference>
<evidence type="ECO:0000313" key="5">
    <source>
        <dbReference type="EMBL" id="PZD95717.1"/>
    </source>
</evidence>
<gene>
    <name evidence="3" type="primary">groES</name>
    <name evidence="3" type="synonym">groS</name>
    <name evidence="5" type="ORF">DNH61_12215</name>
</gene>
<dbReference type="RefSeq" id="WP_111147347.1">
    <property type="nucleotide sequence ID" value="NZ_QKRB01000044.1"/>
</dbReference>
<dbReference type="Gene3D" id="2.30.33.40">
    <property type="entry name" value="GroES chaperonin"/>
    <property type="match status" value="1"/>
</dbReference>
<dbReference type="GO" id="GO:0046872">
    <property type="term" value="F:metal ion binding"/>
    <property type="evidence" value="ECO:0007669"/>
    <property type="project" value="TreeGrafter"/>
</dbReference>
<organism evidence="5 6">
    <name type="scientific">Paenibacillus sambharensis</name>
    <dbReference type="NCBI Taxonomy" id="1803190"/>
    <lineage>
        <taxon>Bacteria</taxon>
        <taxon>Bacillati</taxon>
        <taxon>Bacillota</taxon>
        <taxon>Bacilli</taxon>
        <taxon>Bacillales</taxon>
        <taxon>Paenibacillaceae</taxon>
        <taxon>Paenibacillus</taxon>
    </lineage>
</organism>
<proteinExistence type="inferred from homology"/>
<dbReference type="InterPro" id="IPR011032">
    <property type="entry name" value="GroES-like_sf"/>
</dbReference>
<dbReference type="SUPFAM" id="SSF50129">
    <property type="entry name" value="GroES-like"/>
    <property type="match status" value="1"/>
</dbReference>
<keyword evidence="3" id="KW-0963">Cytoplasm</keyword>
<name>A0A2W1LW37_9BACL</name>
<evidence type="ECO:0000256" key="2">
    <source>
        <dbReference type="ARBA" id="ARBA00023186"/>
    </source>
</evidence>
<sequence>MIRPVGDRVIIEPIEQEEQTPGGIVLPGTAKEKPQEGKVIAAGPGLFRDGQRMEPEVKAGDIILFSGHAGTEIKHEGRALLVLQESDVLAVIS</sequence>
<dbReference type="FunFam" id="2.30.33.40:FF:000001">
    <property type="entry name" value="10 kDa chaperonin"/>
    <property type="match status" value="1"/>
</dbReference>
<dbReference type="CDD" id="cd00320">
    <property type="entry name" value="cpn10"/>
    <property type="match status" value="1"/>
</dbReference>
<dbReference type="InterPro" id="IPR020818">
    <property type="entry name" value="Chaperonin_GroES"/>
</dbReference>
<dbReference type="Pfam" id="PF00166">
    <property type="entry name" value="Cpn10"/>
    <property type="match status" value="1"/>
</dbReference>
<dbReference type="OrthoDB" id="9806791at2"/>